<comment type="caution">
    <text evidence="2">The sequence shown here is derived from an EMBL/GenBank/DDBJ whole genome shotgun (WGS) entry which is preliminary data.</text>
</comment>
<dbReference type="EMBL" id="JAMPLM010000013">
    <property type="protein sequence ID" value="MEP1059792.1"/>
    <property type="molecule type" value="Genomic_DNA"/>
</dbReference>
<proteinExistence type="predicted"/>
<dbReference type="InterPro" id="IPR029044">
    <property type="entry name" value="Nucleotide-diphossugar_trans"/>
</dbReference>
<organism evidence="2 3">
    <name type="scientific">Stenomitos frigidus AS-A4</name>
    <dbReference type="NCBI Taxonomy" id="2933935"/>
    <lineage>
        <taxon>Bacteria</taxon>
        <taxon>Bacillati</taxon>
        <taxon>Cyanobacteriota</taxon>
        <taxon>Cyanophyceae</taxon>
        <taxon>Leptolyngbyales</taxon>
        <taxon>Leptolyngbyaceae</taxon>
        <taxon>Stenomitos</taxon>
    </lineage>
</organism>
<dbReference type="PANTHER" id="PTHR43685:SF2">
    <property type="entry name" value="GLYCOSYLTRANSFERASE 2-LIKE DOMAIN-CONTAINING PROTEIN"/>
    <property type="match status" value="1"/>
</dbReference>
<dbReference type="PANTHER" id="PTHR43685">
    <property type="entry name" value="GLYCOSYLTRANSFERASE"/>
    <property type="match status" value="1"/>
</dbReference>
<sequence length="318" mass="35815">MPRIETECSQAEASPKNWRSTTFGASLPLTIAIPTYNRCQLVATLVQQLLPQLLPNDELLIVDDGSPDATAETLRSIPQVKLLSNSSNHGMVKTWNRCLADASQDWICIIHDDDRITPTSLQTIRRACTLVGEPALIAHCAVNSHLDQAFRYRLAEPGAWAVLNTTTTPSGVTLHREIVAAVGGFNEQYSYSCDLEYFARICAQFPSLVIESPELLHYNQHDQNYQYKTWRKVDFWQQLEAIERAVLSYANVSSEAAEMLFCDRMSNYAKHMLKNASQSDDRSLVRHVGSLLWQQSYLGRRVRLSAAIAAIFNTYIAF</sequence>
<dbReference type="InterPro" id="IPR001173">
    <property type="entry name" value="Glyco_trans_2-like"/>
</dbReference>
<evidence type="ECO:0000313" key="2">
    <source>
        <dbReference type="EMBL" id="MEP1059792.1"/>
    </source>
</evidence>
<dbReference type="RefSeq" id="WP_190449500.1">
    <property type="nucleotide sequence ID" value="NZ_JAMPLM010000013.1"/>
</dbReference>
<keyword evidence="3" id="KW-1185">Reference proteome</keyword>
<name>A0ABV0KKZ9_9CYAN</name>
<gene>
    <name evidence="2" type="ORF">NDI38_15235</name>
</gene>
<feature type="domain" description="Glycosyltransferase 2-like" evidence="1">
    <location>
        <begin position="30"/>
        <end position="124"/>
    </location>
</feature>
<reference evidence="2 3" key="1">
    <citation type="submission" date="2022-04" db="EMBL/GenBank/DDBJ databases">
        <title>Positive selection, recombination, and allopatry shape intraspecific diversity of widespread and dominant cyanobacteria.</title>
        <authorList>
            <person name="Wei J."/>
            <person name="Shu W."/>
            <person name="Hu C."/>
        </authorList>
    </citation>
    <scope>NUCLEOTIDE SEQUENCE [LARGE SCALE GENOMIC DNA]</scope>
    <source>
        <strain evidence="2 3">AS-A4</strain>
    </source>
</reference>
<dbReference type="SUPFAM" id="SSF53448">
    <property type="entry name" value="Nucleotide-diphospho-sugar transferases"/>
    <property type="match status" value="1"/>
</dbReference>
<dbReference type="CDD" id="cd00761">
    <property type="entry name" value="Glyco_tranf_GTA_type"/>
    <property type="match status" value="1"/>
</dbReference>
<dbReference type="Pfam" id="PF00535">
    <property type="entry name" value="Glycos_transf_2"/>
    <property type="match status" value="1"/>
</dbReference>
<evidence type="ECO:0000313" key="3">
    <source>
        <dbReference type="Proteomes" id="UP001476950"/>
    </source>
</evidence>
<dbReference type="Gene3D" id="3.90.550.10">
    <property type="entry name" value="Spore Coat Polysaccharide Biosynthesis Protein SpsA, Chain A"/>
    <property type="match status" value="1"/>
</dbReference>
<evidence type="ECO:0000259" key="1">
    <source>
        <dbReference type="Pfam" id="PF00535"/>
    </source>
</evidence>
<dbReference type="Proteomes" id="UP001476950">
    <property type="component" value="Unassembled WGS sequence"/>
</dbReference>
<accession>A0ABV0KKZ9</accession>
<protein>
    <submittedName>
        <fullName evidence="2">Glycosyltransferase</fullName>
    </submittedName>
</protein>
<dbReference type="InterPro" id="IPR050834">
    <property type="entry name" value="Glycosyltransf_2"/>
</dbReference>